<proteinExistence type="predicted"/>
<reference evidence="1 2" key="1">
    <citation type="submission" date="2020-11" db="EMBL/GenBank/DDBJ databases">
        <title>Closed and high quality bacterial genomes of the OMM12 community.</title>
        <authorList>
            <person name="Marbouty M."/>
            <person name="Lamy-Besnier Q."/>
            <person name="Debarbieux L."/>
            <person name="Koszul R."/>
        </authorList>
    </citation>
    <scope>NUCLEOTIDE SEQUENCE [LARGE SCALE GENOMIC DNA]</scope>
    <source>
        <strain evidence="1 2">KB18</strain>
    </source>
</reference>
<sequence>MGTEKERRDTQKALLYDLRLIFSTGEQENFSRQEILELLDRLALAKDQD</sequence>
<evidence type="ECO:0000313" key="1">
    <source>
        <dbReference type="EMBL" id="QQR30971.1"/>
    </source>
</evidence>
<organism evidence="1 2">
    <name type="scientific">Acutalibacter muris</name>
    <dbReference type="NCBI Taxonomy" id="1796620"/>
    <lineage>
        <taxon>Bacteria</taxon>
        <taxon>Bacillati</taxon>
        <taxon>Bacillota</taxon>
        <taxon>Clostridia</taxon>
        <taxon>Eubacteriales</taxon>
        <taxon>Acutalibacteraceae</taxon>
        <taxon>Acutalibacter</taxon>
    </lineage>
</organism>
<dbReference type="Proteomes" id="UP000596035">
    <property type="component" value="Chromosome"/>
</dbReference>
<gene>
    <name evidence="1" type="ORF">I5Q82_04540</name>
</gene>
<dbReference type="RefSeq" id="WP_169714853.1">
    <property type="nucleotide sequence ID" value="NZ_CAJTCQ010000005.1"/>
</dbReference>
<accession>A0AA92L7H5</accession>
<dbReference type="EMBL" id="CP065321">
    <property type="protein sequence ID" value="QQR30971.1"/>
    <property type="molecule type" value="Genomic_DNA"/>
</dbReference>
<dbReference type="AlphaFoldDB" id="A0AA92L7H5"/>
<protein>
    <submittedName>
        <fullName evidence="1">Uncharacterized protein</fullName>
    </submittedName>
</protein>
<evidence type="ECO:0000313" key="2">
    <source>
        <dbReference type="Proteomes" id="UP000596035"/>
    </source>
</evidence>
<name>A0AA92L7H5_9FIRM</name>